<name>A0AAD7H894_9AGAR</name>
<comment type="caution">
    <text evidence="2">The sequence shown here is derived from an EMBL/GenBank/DDBJ whole genome shotgun (WGS) entry which is preliminary data.</text>
</comment>
<evidence type="ECO:0000256" key="1">
    <source>
        <dbReference type="SAM" id="MobiDB-lite"/>
    </source>
</evidence>
<sequence length="259" mass="27833">MHTDAAAENLQHSRKGESFATRPNSWAEELMLLREDLRRLNNLPPPTTDLQKGEIDLAHDLLISMIFLVRSRCNSPPNTTAALLVTYDPSCPFQTRADTTTTTTDPPPTSATAVAAEDDKIPDLVNFDDPVPHCPYSIVVDSQLLTLPLVSPIEDDNFGFSRNATALAHASSSFNRSTSHAASHTRNLLSSNAFRDLGTVVVQEASSSPRGFHPQGAPQPCNLWVRTTGSAATKTYLSVEACRIGSAPGSGAARLTANP</sequence>
<proteinExistence type="predicted"/>
<evidence type="ECO:0000313" key="3">
    <source>
        <dbReference type="Proteomes" id="UP001215280"/>
    </source>
</evidence>
<dbReference type="EMBL" id="JARJLG010000380">
    <property type="protein sequence ID" value="KAJ7713967.1"/>
    <property type="molecule type" value="Genomic_DNA"/>
</dbReference>
<accession>A0AAD7H894</accession>
<dbReference type="Proteomes" id="UP001215280">
    <property type="component" value="Unassembled WGS sequence"/>
</dbReference>
<dbReference type="AlphaFoldDB" id="A0AAD7H894"/>
<keyword evidence="3" id="KW-1185">Reference proteome</keyword>
<feature type="region of interest" description="Disordered" evidence="1">
    <location>
        <begin position="1"/>
        <end position="21"/>
    </location>
</feature>
<gene>
    <name evidence="2" type="ORF">DFH07DRAFT_974592</name>
</gene>
<protein>
    <submittedName>
        <fullName evidence="2">Uncharacterized protein</fullName>
    </submittedName>
</protein>
<evidence type="ECO:0000313" key="2">
    <source>
        <dbReference type="EMBL" id="KAJ7713967.1"/>
    </source>
</evidence>
<reference evidence="2" key="1">
    <citation type="submission" date="2023-03" db="EMBL/GenBank/DDBJ databases">
        <title>Massive genome expansion in bonnet fungi (Mycena s.s.) driven by repeated elements and novel gene families across ecological guilds.</title>
        <authorList>
            <consortium name="Lawrence Berkeley National Laboratory"/>
            <person name="Harder C.B."/>
            <person name="Miyauchi S."/>
            <person name="Viragh M."/>
            <person name="Kuo A."/>
            <person name="Thoen E."/>
            <person name="Andreopoulos B."/>
            <person name="Lu D."/>
            <person name="Skrede I."/>
            <person name="Drula E."/>
            <person name="Henrissat B."/>
            <person name="Morin E."/>
            <person name="Kohler A."/>
            <person name="Barry K."/>
            <person name="LaButti K."/>
            <person name="Morin E."/>
            <person name="Salamov A."/>
            <person name="Lipzen A."/>
            <person name="Mereny Z."/>
            <person name="Hegedus B."/>
            <person name="Baldrian P."/>
            <person name="Stursova M."/>
            <person name="Weitz H."/>
            <person name="Taylor A."/>
            <person name="Grigoriev I.V."/>
            <person name="Nagy L.G."/>
            <person name="Martin F."/>
            <person name="Kauserud H."/>
        </authorList>
    </citation>
    <scope>NUCLEOTIDE SEQUENCE</scope>
    <source>
        <strain evidence="2">CBHHK188m</strain>
    </source>
</reference>
<organism evidence="2 3">
    <name type="scientific">Mycena maculata</name>
    <dbReference type="NCBI Taxonomy" id="230809"/>
    <lineage>
        <taxon>Eukaryota</taxon>
        <taxon>Fungi</taxon>
        <taxon>Dikarya</taxon>
        <taxon>Basidiomycota</taxon>
        <taxon>Agaricomycotina</taxon>
        <taxon>Agaricomycetes</taxon>
        <taxon>Agaricomycetidae</taxon>
        <taxon>Agaricales</taxon>
        <taxon>Marasmiineae</taxon>
        <taxon>Mycenaceae</taxon>
        <taxon>Mycena</taxon>
    </lineage>
</organism>